<dbReference type="InterPro" id="IPR008930">
    <property type="entry name" value="Terpenoid_cyclase/PrenylTrfase"/>
</dbReference>
<dbReference type="InterPro" id="IPR032697">
    <property type="entry name" value="SQ_cyclase_N"/>
</dbReference>
<evidence type="ECO:0000313" key="3">
    <source>
        <dbReference type="Proteomes" id="UP000324705"/>
    </source>
</evidence>
<evidence type="ECO:0000259" key="1">
    <source>
        <dbReference type="Pfam" id="PF13249"/>
    </source>
</evidence>
<dbReference type="PANTHER" id="PTHR11764">
    <property type="entry name" value="TERPENE CYCLASE/MUTASE FAMILY MEMBER"/>
    <property type="match status" value="1"/>
</dbReference>
<dbReference type="Proteomes" id="UP000324705">
    <property type="component" value="Chromosome 4A"/>
</dbReference>
<evidence type="ECO:0000313" key="2">
    <source>
        <dbReference type="EMBL" id="VAH86954.1"/>
    </source>
</evidence>
<dbReference type="PANTHER" id="PTHR11764:SF84">
    <property type="entry name" value="TERPENE CYCLASE_MUTASE FAMILY MEMBER"/>
    <property type="match status" value="1"/>
</dbReference>
<organism evidence="2 3">
    <name type="scientific">Triticum turgidum subsp. durum</name>
    <name type="common">Durum wheat</name>
    <name type="synonym">Triticum durum</name>
    <dbReference type="NCBI Taxonomy" id="4567"/>
    <lineage>
        <taxon>Eukaryota</taxon>
        <taxon>Viridiplantae</taxon>
        <taxon>Streptophyta</taxon>
        <taxon>Embryophyta</taxon>
        <taxon>Tracheophyta</taxon>
        <taxon>Spermatophyta</taxon>
        <taxon>Magnoliopsida</taxon>
        <taxon>Liliopsida</taxon>
        <taxon>Poales</taxon>
        <taxon>Poaceae</taxon>
        <taxon>BOP clade</taxon>
        <taxon>Pooideae</taxon>
        <taxon>Triticodae</taxon>
        <taxon>Triticeae</taxon>
        <taxon>Triticinae</taxon>
        <taxon>Triticum</taxon>
    </lineage>
</organism>
<dbReference type="GO" id="GO:0016104">
    <property type="term" value="P:triterpenoid biosynthetic process"/>
    <property type="evidence" value="ECO:0007669"/>
    <property type="project" value="InterPro"/>
</dbReference>
<proteinExistence type="predicted"/>
<sequence length="397" mass="45733">MWRLKIGEGSGPWLHSASGFLGRQVWEFDRDAGTPEERAEVERLREDFTKHRYHKRESQDLLLRLQFAKGNLLPANIPTTRVVEKGTQVVTEKMITTSLRRALHQYSTLQAHDGHWPGDVSGLMFIMPMLIFSLYVTGSLNIVLSSEHQREIRRHIYNHQNEDGGWGTHVWGPSSMFGSCLNYVALRLLGEMLDGDNDVLTKGRAWILSHGSATGVPQWGKIFLSIIGVYDWSGNNPIIPELWLLPYFLPIHPGRFWCHCRLVYMSMAYLYGKRFVGPITPTIMALREELYNIPYDNVDWGKASNYCAKEDLHNPRSQMQNIVNFCLNKFVEPMLNWWPANKLRGRALSKLMEQIHYNNEITEYITSSHVDKDTEYDLLLGGKSKFKCIQETSSKSL</sequence>
<keyword evidence="3" id="KW-1185">Reference proteome</keyword>
<dbReference type="Pfam" id="PF13249">
    <property type="entry name" value="SQHop_cyclase_N"/>
    <property type="match status" value="1"/>
</dbReference>
<reference evidence="2 3" key="1">
    <citation type="submission" date="2017-09" db="EMBL/GenBank/DDBJ databases">
        <authorList>
            <consortium name="International Durum Wheat Genome Sequencing Consortium (IDWGSC)"/>
            <person name="Milanesi L."/>
        </authorList>
    </citation>
    <scope>NUCLEOTIDE SEQUENCE [LARGE SCALE GENOMIC DNA]</scope>
    <source>
        <strain evidence="3">cv. Svevo</strain>
    </source>
</reference>
<accession>A0A9R0S2S8</accession>
<dbReference type="Gene3D" id="1.50.10.20">
    <property type="match status" value="1"/>
</dbReference>
<dbReference type="GO" id="GO:0005811">
    <property type="term" value="C:lipid droplet"/>
    <property type="evidence" value="ECO:0007669"/>
    <property type="project" value="InterPro"/>
</dbReference>
<dbReference type="InterPro" id="IPR018333">
    <property type="entry name" value="Squalene_cyclase"/>
</dbReference>
<dbReference type="SUPFAM" id="SSF48239">
    <property type="entry name" value="Terpenoid cyclases/Protein prenyltransferases"/>
    <property type="match status" value="1"/>
</dbReference>
<feature type="domain" description="Squalene cyclase N-terminal" evidence="1">
    <location>
        <begin position="101"/>
        <end position="356"/>
    </location>
</feature>
<dbReference type="Gramene" id="TRITD4Av1G001720.4">
    <property type="protein sequence ID" value="TRITD4Av1G001720.4"/>
    <property type="gene ID" value="TRITD4Av1G001720"/>
</dbReference>
<dbReference type="EMBL" id="LT934117">
    <property type="protein sequence ID" value="VAH86954.1"/>
    <property type="molecule type" value="Genomic_DNA"/>
</dbReference>
<dbReference type="GO" id="GO:0016866">
    <property type="term" value="F:intramolecular transferase activity"/>
    <property type="evidence" value="ECO:0007669"/>
    <property type="project" value="InterPro"/>
</dbReference>
<name>A0A9R0S2S8_TRITD</name>
<protein>
    <recommendedName>
        <fullName evidence="1">Squalene cyclase N-terminal domain-containing protein</fullName>
    </recommendedName>
</protein>
<gene>
    <name evidence="2" type="ORF">TRITD_4Av1G001720</name>
</gene>
<dbReference type="AlphaFoldDB" id="A0A9R0S2S8"/>